<feature type="transmembrane region" description="Helical" evidence="7">
    <location>
        <begin position="410"/>
        <end position="433"/>
    </location>
</feature>
<proteinExistence type="inferred from homology"/>
<dbReference type="SUPFAM" id="SSF103473">
    <property type="entry name" value="MFS general substrate transporter"/>
    <property type="match status" value="1"/>
</dbReference>
<evidence type="ECO:0000256" key="2">
    <source>
        <dbReference type="ARBA" id="ARBA00007015"/>
    </source>
</evidence>
<evidence type="ECO:0000256" key="6">
    <source>
        <dbReference type="ARBA" id="ARBA00023136"/>
    </source>
</evidence>
<evidence type="ECO:0000256" key="4">
    <source>
        <dbReference type="ARBA" id="ARBA00022692"/>
    </source>
</evidence>
<feature type="transmembrane region" description="Helical" evidence="7">
    <location>
        <begin position="555"/>
        <end position="578"/>
    </location>
</feature>
<feature type="transmembrane region" description="Helical" evidence="7">
    <location>
        <begin position="343"/>
        <end position="361"/>
    </location>
</feature>
<feature type="transmembrane region" description="Helical" evidence="7">
    <location>
        <begin position="196"/>
        <end position="216"/>
    </location>
</feature>
<feature type="transmembrane region" description="Helical" evidence="7">
    <location>
        <begin position="513"/>
        <end position="534"/>
    </location>
</feature>
<evidence type="ECO:0000256" key="3">
    <source>
        <dbReference type="ARBA" id="ARBA00022448"/>
    </source>
</evidence>
<keyword evidence="5 7" id="KW-1133">Transmembrane helix</keyword>
<evidence type="ECO:0000313" key="8">
    <source>
        <dbReference type="EMBL" id="CAH0521356.1"/>
    </source>
</evidence>
<keyword evidence="6 7" id="KW-0472">Membrane</keyword>
<feature type="transmembrane region" description="Helical" evidence="7">
    <location>
        <begin position="159"/>
        <end position="184"/>
    </location>
</feature>
<keyword evidence="9" id="KW-1185">Reference proteome</keyword>
<evidence type="ECO:0000256" key="1">
    <source>
        <dbReference type="ARBA" id="ARBA00004141"/>
    </source>
</evidence>
<keyword evidence="4 7" id="KW-0812">Transmembrane</keyword>
<evidence type="ECO:0000256" key="7">
    <source>
        <dbReference type="SAM" id="Phobius"/>
    </source>
</evidence>
<gene>
    <name evidence="8" type="ORF">PBS001_LOCUS7812</name>
</gene>
<accession>A0ABN8DAA1</accession>
<dbReference type="EMBL" id="CAKLCB010000377">
    <property type="protein sequence ID" value="CAH0521356.1"/>
    <property type="molecule type" value="Genomic_DNA"/>
</dbReference>
<comment type="subcellular location">
    <subcellularLocation>
        <location evidence="1">Membrane</location>
        <topology evidence="1">Multi-pass membrane protein</topology>
    </subcellularLocation>
</comment>
<reference evidence="8 9" key="1">
    <citation type="submission" date="2021-11" db="EMBL/GenBank/DDBJ databases">
        <authorList>
            <person name="Islam A."/>
            <person name="Islam S."/>
            <person name="Flora M.S."/>
            <person name="Rahman M."/>
            <person name="Ziaur R.M."/>
            <person name="Epstein J.H."/>
            <person name="Hassan M."/>
            <person name="Klassen M."/>
            <person name="Woodard K."/>
            <person name="Webb A."/>
            <person name="Webby R.J."/>
            <person name="El Zowalaty M.E."/>
        </authorList>
    </citation>
    <scope>NUCLEOTIDE SEQUENCE [LARGE SCALE GENOMIC DNA]</scope>
    <source>
        <strain evidence="8">Pbs1</strain>
    </source>
</reference>
<evidence type="ECO:0000256" key="5">
    <source>
        <dbReference type="ARBA" id="ARBA00022989"/>
    </source>
</evidence>
<dbReference type="PANTHER" id="PTHR31585:SF5">
    <property type="entry name" value="RNA-BINDING S4 DOMAIN-CONTAINING PROTEIN"/>
    <property type="match status" value="1"/>
</dbReference>
<feature type="transmembrane region" description="Helical" evidence="7">
    <location>
        <begin position="88"/>
        <end position="106"/>
    </location>
</feature>
<dbReference type="Pfam" id="PF03092">
    <property type="entry name" value="BT1"/>
    <property type="match status" value="1"/>
</dbReference>
<dbReference type="PANTHER" id="PTHR31585">
    <property type="entry name" value="FOLATE-BIOPTERIN TRANSPORTER 1, CHLOROPLASTIC"/>
    <property type="match status" value="1"/>
</dbReference>
<dbReference type="InterPro" id="IPR036259">
    <property type="entry name" value="MFS_trans_sf"/>
</dbReference>
<comment type="similarity">
    <text evidence="2">Belongs to the major facilitator superfamily. Folate-biopterin transporter (TC 2.A.71) family.</text>
</comment>
<feature type="transmembrane region" description="Helical" evidence="7">
    <location>
        <begin position="381"/>
        <end position="398"/>
    </location>
</feature>
<name>A0ABN8DAA1_9STRA</name>
<comment type="caution">
    <text evidence="8">The sequence shown here is derived from an EMBL/GenBank/DDBJ whole genome shotgun (WGS) entry which is preliminary data.</text>
</comment>
<dbReference type="InterPro" id="IPR039309">
    <property type="entry name" value="BT1"/>
</dbReference>
<evidence type="ECO:0000313" key="9">
    <source>
        <dbReference type="Proteomes" id="UP001158986"/>
    </source>
</evidence>
<evidence type="ECO:0008006" key="10">
    <source>
        <dbReference type="Google" id="ProtNLM"/>
    </source>
</evidence>
<feature type="transmembrane region" description="Helical" evidence="7">
    <location>
        <begin position="275"/>
        <end position="293"/>
    </location>
</feature>
<organism evidence="8 9">
    <name type="scientific">Peronospora belbahrii</name>
    <dbReference type="NCBI Taxonomy" id="622444"/>
    <lineage>
        <taxon>Eukaryota</taxon>
        <taxon>Sar</taxon>
        <taxon>Stramenopiles</taxon>
        <taxon>Oomycota</taxon>
        <taxon>Peronosporomycetes</taxon>
        <taxon>Peronosporales</taxon>
        <taxon>Peronosporaceae</taxon>
        <taxon>Peronospora</taxon>
    </lineage>
</organism>
<sequence length="583" mass="64813">MGVREESSDFYSTASAYTNALQESSYSDMEHFHSAMPYRSADGRLIFDSSELSAMAGNNRFVAGNKFFNYQQFGALRDGGGVSLFSSSYYGLLFATVQSSTIYAVLRYCMRPTLMHSLLLQRSESSIVIECLLSTPTTLSFFLGLLSDVLPIGGYRRKSYMITGTLLSFCMCMGLTILSATADVKNPTEDQRSHYIIYYMALIIGATFGTMLSKIATDARVIELSQREPLTARGTLQINYLLFRTGTEWIGLWLTAVLVRFDDDNRSSTLRIDPFWAYASLAILSLVPVPFLLRNCNERTVQNEAGLTYELTAEEGSMATISMTSSTTSARIAAFFRMCQQRAMWQLVLFLCILLATTRFYFGSANAVFVSMARLNPNTTLITNALKYVTTLTSMVMWKMFWSNSSWRQCVCLGIAIMVVTETFRAIMILYVPSIRGQAFYDTLGCIPGFTDGIITIFSLIPATEIAENGSEGATQGMLLTFRSTIAIAMRTLSSGWMPDVAPVSPSDGKNRLVLLLLISYGVHAMAFFSVFLLPRQKLDAQQLRVYGGYSKLACVAIWAIFIVFFVYAMVMNVTAMVDMASN</sequence>
<protein>
    <recommendedName>
        <fullName evidence="10">Transmembrane protein</fullName>
    </recommendedName>
</protein>
<dbReference type="Proteomes" id="UP001158986">
    <property type="component" value="Unassembled WGS sequence"/>
</dbReference>
<keyword evidence="3" id="KW-0813">Transport</keyword>